<dbReference type="NCBIfam" id="TIGR00614">
    <property type="entry name" value="recQ_fam"/>
    <property type="match status" value="1"/>
</dbReference>
<feature type="domain" description="Helicase C-terminal" evidence="12">
    <location>
        <begin position="233"/>
        <end position="382"/>
    </location>
</feature>
<evidence type="ECO:0000256" key="9">
    <source>
        <dbReference type="ARBA" id="ARBA00034808"/>
    </source>
</evidence>
<keyword evidence="3" id="KW-0378">Hydrolase</keyword>
<proteinExistence type="inferred from homology"/>
<organism evidence="13 14">
    <name type="scientific">Caloranaerobacter azorensis</name>
    <dbReference type="NCBI Taxonomy" id="116090"/>
    <lineage>
        <taxon>Bacteria</taxon>
        <taxon>Bacillati</taxon>
        <taxon>Bacillota</taxon>
        <taxon>Tissierellia</taxon>
        <taxon>Tissierellales</taxon>
        <taxon>Thermohalobacteraceae</taxon>
        <taxon>Caloranaerobacter</taxon>
    </lineage>
</organism>
<feature type="domain" description="Helicase ATP-binding" evidence="11">
    <location>
        <begin position="31"/>
        <end position="209"/>
    </location>
</feature>
<dbReference type="PROSITE" id="PS51194">
    <property type="entry name" value="HELICASE_CTER"/>
    <property type="match status" value="1"/>
</dbReference>
<comment type="similarity">
    <text evidence="1">Belongs to the helicase family. RecQ subfamily.</text>
</comment>
<keyword evidence="6" id="KW-0238">DNA-binding</keyword>
<dbReference type="GO" id="GO:0005694">
    <property type="term" value="C:chromosome"/>
    <property type="evidence" value="ECO:0007669"/>
    <property type="project" value="TreeGrafter"/>
</dbReference>
<evidence type="ECO:0000256" key="6">
    <source>
        <dbReference type="ARBA" id="ARBA00023125"/>
    </source>
</evidence>
<keyword evidence="10" id="KW-1133">Transmembrane helix</keyword>
<evidence type="ECO:0000256" key="5">
    <source>
        <dbReference type="ARBA" id="ARBA00022840"/>
    </source>
</evidence>
<keyword evidence="5" id="KW-0067">ATP-binding</keyword>
<evidence type="ECO:0000256" key="2">
    <source>
        <dbReference type="ARBA" id="ARBA00022741"/>
    </source>
</evidence>
<evidence type="ECO:0000256" key="10">
    <source>
        <dbReference type="SAM" id="Phobius"/>
    </source>
</evidence>
<dbReference type="EMBL" id="CP048617">
    <property type="protein sequence ID" value="QIB26844.1"/>
    <property type="molecule type" value="Genomic_DNA"/>
</dbReference>
<dbReference type="SMART" id="SM00487">
    <property type="entry name" value="DEXDc"/>
    <property type="match status" value="1"/>
</dbReference>
<accession>A0A6P1YCK2</accession>
<dbReference type="GO" id="GO:0003677">
    <property type="term" value="F:DNA binding"/>
    <property type="evidence" value="ECO:0007669"/>
    <property type="project" value="UniProtKB-KW"/>
</dbReference>
<dbReference type="PANTHER" id="PTHR13710">
    <property type="entry name" value="DNA HELICASE RECQ FAMILY MEMBER"/>
    <property type="match status" value="1"/>
</dbReference>
<dbReference type="GO" id="GO:0006310">
    <property type="term" value="P:DNA recombination"/>
    <property type="evidence" value="ECO:0007669"/>
    <property type="project" value="InterPro"/>
</dbReference>
<dbReference type="InterPro" id="IPR011545">
    <property type="entry name" value="DEAD/DEAH_box_helicase_dom"/>
</dbReference>
<keyword evidence="10" id="KW-0472">Membrane</keyword>
<dbReference type="Gene3D" id="3.40.50.300">
    <property type="entry name" value="P-loop containing nucleotide triphosphate hydrolases"/>
    <property type="match status" value="2"/>
</dbReference>
<dbReference type="EC" id="5.6.2.4" evidence="9"/>
<dbReference type="PANTHER" id="PTHR13710:SF105">
    <property type="entry name" value="ATP-DEPENDENT DNA HELICASE Q1"/>
    <property type="match status" value="1"/>
</dbReference>
<protein>
    <recommendedName>
        <fullName evidence="9">DNA 3'-5' helicase</fullName>
        <ecNumber evidence="9">5.6.2.4</ecNumber>
    </recommendedName>
</protein>
<dbReference type="InterPro" id="IPR001650">
    <property type="entry name" value="Helicase_C-like"/>
</dbReference>
<keyword evidence="7" id="KW-0413">Isomerase</keyword>
<evidence type="ECO:0000259" key="12">
    <source>
        <dbReference type="PROSITE" id="PS51194"/>
    </source>
</evidence>
<dbReference type="AlphaFoldDB" id="A0A6P1YCK2"/>
<dbReference type="RefSeq" id="WP_163234808.1">
    <property type="nucleotide sequence ID" value="NZ_CP048617.1"/>
</dbReference>
<comment type="catalytic activity">
    <reaction evidence="8">
        <text>Couples ATP hydrolysis with the unwinding of duplex DNA by translocating in the 3'-5' direction.</text>
        <dbReference type="EC" id="5.6.2.4"/>
    </reaction>
</comment>
<dbReference type="SUPFAM" id="SSF52540">
    <property type="entry name" value="P-loop containing nucleoside triphosphate hydrolases"/>
    <property type="match status" value="1"/>
</dbReference>
<evidence type="ECO:0000259" key="11">
    <source>
        <dbReference type="PROSITE" id="PS51192"/>
    </source>
</evidence>
<dbReference type="Pfam" id="PF00270">
    <property type="entry name" value="DEAD"/>
    <property type="match status" value="1"/>
</dbReference>
<dbReference type="GO" id="GO:0005524">
    <property type="term" value="F:ATP binding"/>
    <property type="evidence" value="ECO:0007669"/>
    <property type="project" value="UniProtKB-KW"/>
</dbReference>
<dbReference type="Pfam" id="PF00271">
    <property type="entry name" value="Helicase_C"/>
    <property type="match status" value="1"/>
</dbReference>
<dbReference type="GO" id="GO:0006281">
    <property type="term" value="P:DNA repair"/>
    <property type="evidence" value="ECO:0007669"/>
    <property type="project" value="TreeGrafter"/>
</dbReference>
<dbReference type="GO" id="GO:0043138">
    <property type="term" value="F:3'-5' DNA helicase activity"/>
    <property type="evidence" value="ECO:0007669"/>
    <property type="project" value="UniProtKB-EC"/>
</dbReference>
<evidence type="ECO:0000313" key="13">
    <source>
        <dbReference type="EMBL" id="QIB26844.1"/>
    </source>
</evidence>
<dbReference type="GO" id="GO:0009378">
    <property type="term" value="F:four-way junction helicase activity"/>
    <property type="evidence" value="ECO:0007669"/>
    <property type="project" value="TreeGrafter"/>
</dbReference>
<reference evidence="13 14" key="1">
    <citation type="submission" date="2020-02" db="EMBL/GenBank/DDBJ databases">
        <title>Thermophilic hydrogen producing bacteria, Caloranaerobacter azorensis.</title>
        <authorList>
            <person name="Baek K."/>
        </authorList>
    </citation>
    <scope>NUCLEOTIDE SEQUENCE [LARGE SCALE GENOMIC DNA]</scope>
    <source>
        <strain evidence="13 14">T3-1</strain>
    </source>
</reference>
<dbReference type="Proteomes" id="UP000464452">
    <property type="component" value="Chromosome"/>
</dbReference>
<keyword evidence="2" id="KW-0547">Nucleotide-binding</keyword>
<evidence type="ECO:0000256" key="4">
    <source>
        <dbReference type="ARBA" id="ARBA00022806"/>
    </source>
</evidence>
<evidence type="ECO:0000256" key="1">
    <source>
        <dbReference type="ARBA" id="ARBA00005446"/>
    </source>
</evidence>
<evidence type="ECO:0000256" key="7">
    <source>
        <dbReference type="ARBA" id="ARBA00023235"/>
    </source>
</evidence>
<dbReference type="GO" id="GO:0005737">
    <property type="term" value="C:cytoplasm"/>
    <property type="evidence" value="ECO:0007669"/>
    <property type="project" value="TreeGrafter"/>
</dbReference>
<dbReference type="InterPro" id="IPR027417">
    <property type="entry name" value="P-loop_NTPase"/>
</dbReference>
<evidence type="ECO:0000313" key="14">
    <source>
        <dbReference type="Proteomes" id="UP000464452"/>
    </source>
</evidence>
<name>A0A6P1YCK2_9FIRM</name>
<feature type="transmembrane region" description="Helical" evidence="10">
    <location>
        <begin position="52"/>
        <end position="76"/>
    </location>
</feature>
<dbReference type="Gene3D" id="3.40.91.30">
    <property type="match status" value="1"/>
</dbReference>
<dbReference type="SMART" id="SM00490">
    <property type="entry name" value="HELICc"/>
    <property type="match status" value="1"/>
</dbReference>
<dbReference type="PROSITE" id="PS51192">
    <property type="entry name" value="HELICASE_ATP_BIND_1"/>
    <property type="match status" value="1"/>
</dbReference>
<sequence length="661" mass="77713">MDITKIDELFNKYLPKEAKNKSLYNIQKLVVSNVLQGNNTLCIMPTGRGKSLIYWLTGLALEGITIVISPLIALIYEQAEKIKEQGYEVLSVHGGISSEKQIKLLKQFYDKKLNPNFIFVSPERISTDGLFEYCIKSRRDEIKLVVIDEVHCVSQWGFSFRPFYKRIPSFLDEIYDYDNWAARILALTATLNSKEIMDICNDFRIDKDDIIKDDLLIRSEISLKVLKFDNENEKEQKFWELLKIHKNEKILVYLYRKYYQRGVEDLTKEALNKGYKAACFHGDMSVKERQDIFWKYKNNEIDVIFATNAFGMGIDIPDIRVVIHFMIPESVEQFYQEVGRAARDKKAANAYILYTNKNIQVKKKHFIDNSFPSIDELKKCYSIITNNKKGLKTLQYFGNEQIQKCLPYFLDNGLLTIRCKGVSNLKMLSDIKSPELNKVYNATRTKSFITTIKQTGLDPQYVTNLIFSLILENKVKLKKSFDKCLIVESHYENIPEDKINQLRRYIEEKRKYKHKLLDYFVYLLDEENSSIQLHQEIGKYLGVPKHKLNRIYTTLKGDKVRSKSEVIIANLLYENNINYEYERKLYYTEDKYIIPDFTILLHNGRKVYWEHLGMIGTESYDKRWLEKQKIYETYFPGKLVVTYEGATITNTAKDLIEKLKK</sequence>
<gene>
    <name evidence="13" type="ORF">G3A45_05755</name>
</gene>
<dbReference type="InterPro" id="IPR014001">
    <property type="entry name" value="Helicase_ATP-bd"/>
</dbReference>
<dbReference type="KEGG" id="cazo:G3A45_05755"/>
<dbReference type="CDD" id="cd17920">
    <property type="entry name" value="DEXHc_RecQ"/>
    <property type="match status" value="1"/>
</dbReference>
<dbReference type="GO" id="GO:0016787">
    <property type="term" value="F:hydrolase activity"/>
    <property type="evidence" value="ECO:0007669"/>
    <property type="project" value="UniProtKB-KW"/>
</dbReference>
<keyword evidence="10" id="KW-0812">Transmembrane</keyword>
<evidence type="ECO:0000256" key="3">
    <source>
        <dbReference type="ARBA" id="ARBA00022801"/>
    </source>
</evidence>
<keyword evidence="4 13" id="KW-0347">Helicase</keyword>
<dbReference type="InterPro" id="IPR004589">
    <property type="entry name" value="DNA_helicase_ATP-dep_RecQ"/>
</dbReference>
<evidence type="ECO:0000256" key="8">
    <source>
        <dbReference type="ARBA" id="ARBA00034617"/>
    </source>
</evidence>